<comment type="similarity">
    <text evidence="3">Belongs to the GRAS family.</text>
</comment>
<evidence type="ECO:0000313" key="6">
    <source>
        <dbReference type="RefSeq" id="XP_039142047.1"/>
    </source>
</evidence>
<evidence type="ECO:0000313" key="5">
    <source>
        <dbReference type="Proteomes" id="UP001515500"/>
    </source>
</evidence>
<feature type="compositionally biased region" description="Low complexity" evidence="4">
    <location>
        <begin position="153"/>
        <end position="167"/>
    </location>
</feature>
<gene>
    <name evidence="6" type="primary">LOC120279240</name>
</gene>
<keyword evidence="1" id="KW-0805">Transcription regulation</keyword>
<evidence type="ECO:0000256" key="2">
    <source>
        <dbReference type="ARBA" id="ARBA00023163"/>
    </source>
</evidence>
<dbReference type="Proteomes" id="UP001515500">
    <property type="component" value="Chromosome 16"/>
</dbReference>
<comment type="caution">
    <text evidence="3">Lacks conserved residue(s) required for the propagation of feature annotation.</text>
</comment>
<feature type="short sequence motif" description="VHIID" evidence="3">
    <location>
        <begin position="326"/>
        <end position="330"/>
    </location>
</feature>
<feature type="region of interest" description="Leucine repeat I (LRI)" evidence="3">
    <location>
        <begin position="216"/>
        <end position="276"/>
    </location>
</feature>
<keyword evidence="2" id="KW-0804">Transcription</keyword>
<dbReference type="PANTHER" id="PTHR31636">
    <property type="entry name" value="OSJNBA0084A10.13 PROTEIN-RELATED"/>
    <property type="match status" value="1"/>
</dbReference>
<reference evidence="6" key="1">
    <citation type="submission" date="2025-08" db="UniProtKB">
        <authorList>
            <consortium name="RefSeq"/>
        </authorList>
    </citation>
    <scope>IDENTIFICATION</scope>
</reference>
<protein>
    <submittedName>
        <fullName evidence="6">Scarecrow-like protein 6</fullName>
    </submittedName>
</protein>
<accession>A0AB40CU66</accession>
<feature type="compositionally biased region" description="Pro residues" evidence="4">
    <location>
        <begin position="168"/>
        <end position="181"/>
    </location>
</feature>
<sequence length="578" mass="63105">MKGMPFNLQTKGVGEEEVGGAIGGGGGRGGARGALLLTGVKRSRGELEPRSVLDHRRSPSPPTSTSTLSSSLGGGVASSDHPPDVFPSEISEKVTILHTTTSAAAASATDDWDCLLADPSSTTQEQTFLRWIMSDDPSSSSLLEPSFSFDPLPSFSTTTTTTTTASSSPPPPPPPPPPPLFFPESMEEKPILFSPSQTPSFFHRPVKPKLADELQQSLLDQLFNAAELVEAGNLVGARGILARLNHQLPSSPFGKPLIRTSFYFRDALNLLLLSPSPPPPPLSTPLDVVLKLSAFKAFSEVSPILQFTNFTSIQALLEELAGSPRIHIIDFDIGVGGQWSSFMQELAQRRRSGASSPSLKITAFISPNSSYHPLELHLTRENLSQFAAELHIQFEFNAMNLESFDPVSILAMSQEEAIAVNLPVSSSLGPSISTIFRLVKQLSPKIVISVDHGCDRSELSFSRHFLHCFQSSMVLLDSIDAAGTTPEVAHKIERFLLQPRIESAVLGRHRFVEKMLTWRSLFVSTGFVPLPFSNFTETQAECLLKRVQVRGFHVEKRQSSLYLYWQRGELVSVSAWRC</sequence>
<dbReference type="GeneID" id="120279240"/>
<evidence type="ECO:0000256" key="1">
    <source>
        <dbReference type="ARBA" id="ARBA00023015"/>
    </source>
</evidence>
<feature type="compositionally biased region" description="Gly residues" evidence="4">
    <location>
        <begin position="20"/>
        <end position="32"/>
    </location>
</feature>
<dbReference type="InterPro" id="IPR005202">
    <property type="entry name" value="TF_GRAS"/>
</dbReference>
<keyword evidence="5" id="KW-1185">Reference proteome</keyword>
<feature type="region of interest" description="Disordered" evidence="4">
    <location>
        <begin position="1"/>
        <end position="87"/>
    </location>
</feature>
<dbReference type="PROSITE" id="PS50985">
    <property type="entry name" value="GRAS"/>
    <property type="match status" value="1"/>
</dbReference>
<proteinExistence type="inferred from homology"/>
<dbReference type="Pfam" id="PF03514">
    <property type="entry name" value="GRAS"/>
    <property type="match status" value="1"/>
</dbReference>
<feature type="region of interest" description="Disordered" evidence="4">
    <location>
        <begin position="153"/>
        <end position="185"/>
    </location>
</feature>
<name>A0AB40CU66_DIOCR</name>
<organism evidence="5 6">
    <name type="scientific">Dioscorea cayennensis subsp. rotundata</name>
    <name type="common">White Guinea yam</name>
    <name type="synonym">Dioscorea rotundata</name>
    <dbReference type="NCBI Taxonomy" id="55577"/>
    <lineage>
        <taxon>Eukaryota</taxon>
        <taxon>Viridiplantae</taxon>
        <taxon>Streptophyta</taxon>
        <taxon>Embryophyta</taxon>
        <taxon>Tracheophyta</taxon>
        <taxon>Spermatophyta</taxon>
        <taxon>Magnoliopsida</taxon>
        <taxon>Liliopsida</taxon>
        <taxon>Dioscoreales</taxon>
        <taxon>Dioscoreaceae</taxon>
        <taxon>Dioscorea</taxon>
    </lineage>
</organism>
<feature type="compositionally biased region" description="Basic and acidic residues" evidence="4">
    <location>
        <begin position="43"/>
        <end position="57"/>
    </location>
</feature>
<evidence type="ECO:0000256" key="3">
    <source>
        <dbReference type="PROSITE-ProRule" id="PRU01191"/>
    </source>
</evidence>
<evidence type="ECO:0000256" key="4">
    <source>
        <dbReference type="SAM" id="MobiDB-lite"/>
    </source>
</evidence>
<dbReference type="RefSeq" id="XP_039142047.1">
    <property type="nucleotide sequence ID" value="XM_039286113.1"/>
</dbReference>
<feature type="region of interest" description="SAW" evidence="3">
    <location>
        <begin position="506"/>
        <end position="577"/>
    </location>
</feature>
<dbReference type="AlphaFoldDB" id="A0AB40CU66"/>